<accession>A0A7W8ZSL5</accession>
<dbReference type="AlphaFoldDB" id="A0A7W8ZSL5"/>
<dbReference type="Proteomes" id="UP000537204">
    <property type="component" value="Unassembled WGS sequence"/>
</dbReference>
<proteinExistence type="predicted"/>
<dbReference type="EMBL" id="JACHCE010000011">
    <property type="protein sequence ID" value="MBB5639107.1"/>
    <property type="molecule type" value="Genomic_DNA"/>
</dbReference>
<sequence>MKRTISMPHGSCNYRASVPGVIPNIGTENMQGNHTYTWQLYITTERKK</sequence>
<protein>
    <submittedName>
        <fullName evidence="1">Uncharacterized protein</fullName>
    </submittedName>
</protein>
<evidence type="ECO:0000313" key="2">
    <source>
        <dbReference type="Proteomes" id="UP000537204"/>
    </source>
</evidence>
<evidence type="ECO:0000313" key="1">
    <source>
        <dbReference type="EMBL" id="MBB5639107.1"/>
    </source>
</evidence>
<reference evidence="1 2" key="1">
    <citation type="submission" date="2020-08" db="EMBL/GenBank/DDBJ databases">
        <title>Genomic Encyclopedia of Type Strains, Phase IV (KMG-V): Genome sequencing to study the core and pangenomes of soil and plant-associated prokaryotes.</title>
        <authorList>
            <person name="Whitman W."/>
        </authorList>
    </citation>
    <scope>NUCLEOTIDE SEQUENCE [LARGE SCALE GENOMIC DNA]</scope>
    <source>
        <strain evidence="1 2">S3M1</strain>
    </source>
</reference>
<comment type="caution">
    <text evidence="1">The sequence shown here is derived from an EMBL/GenBank/DDBJ whole genome shotgun (WGS) entry which is preliminary data.</text>
</comment>
<gene>
    <name evidence="1" type="ORF">HDE68_005045</name>
</gene>
<name>A0A7W8ZSL5_9SPHI</name>
<organism evidence="1 2">
    <name type="scientific">Pedobacter cryoconitis</name>
    <dbReference type="NCBI Taxonomy" id="188932"/>
    <lineage>
        <taxon>Bacteria</taxon>
        <taxon>Pseudomonadati</taxon>
        <taxon>Bacteroidota</taxon>
        <taxon>Sphingobacteriia</taxon>
        <taxon>Sphingobacteriales</taxon>
        <taxon>Sphingobacteriaceae</taxon>
        <taxon>Pedobacter</taxon>
    </lineage>
</organism>